<gene>
    <name evidence="2" type="ORF">MNBD_GAMMA09-539</name>
</gene>
<accession>A0A3B0X6I6</accession>
<dbReference type="Pfam" id="PF08668">
    <property type="entry name" value="HDOD"/>
    <property type="match status" value="1"/>
</dbReference>
<dbReference type="PANTHER" id="PTHR33525">
    <property type="match status" value="1"/>
</dbReference>
<dbReference type="Gene3D" id="1.10.3210.10">
    <property type="entry name" value="Hypothetical protein af1432"/>
    <property type="match status" value="1"/>
</dbReference>
<feature type="domain" description="HDOD" evidence="1">
    <location>
        <begin position="15"/>
        <end position="210"/>
    </location>
</feature>
<dbReference type="InterPro" id="IPR013976">
    <property type="entry name" value="HDOD"/>
</dbReference>
<evidence type="ECO:0000313" key="2">
    <source>
        <dbReference type="EMBL" id="VAW63341.1"/>
    </source>
</evidence>
<reference evidence="2" key="1">
    <citation type="submission" date="2018-06" db="EMBL/GenBank/DDBJ databases">
        <authorList>
            <person name="Zhirakovskaya E."/>
        </authorList>
    </citation>
    <scope>NUCLEOTIDE SEQUENCE</scope>
</reference>
<proteinExistence type="predicted"/>
<dbReference type="EMBL" id="UOFI01000040">
    <property type="protein sequence ID" value="VAW63341.1"/>
    <property type="molecule type" value="Genomic_DNA"/>
</dbReference>
<dbReference type="SUPFAM" id="SSF109604">
    <property type="entry name" value="HD-domain/PDEase-like"/>
    <property type="match status" value="1"/>
</dbReference>
<dbReference type="NCBIfam" id="TIGR00277">
    <property type="entry name" value="HDIG"/>
    <property type="match status" value="1"/>
</dbReference>
<evidence type="ECO:0000259" key="1">
    <source>
        <dbReference type="PROSITE" id="PS51833"/>
    </source>
</evidence>
<dbReference type="InterPro" id="IPR052340">
    <property type="entry name" value="RNase_Y/CdgJ"/>
</dbReference>
<organism evidence="2">
    <name type="scientific">hydrothermal vent metagenome</name>
    <dbReference type="NCBI Taxonomy" id="652676"/>
    <lineage>
        <taxon>unclassified sequences</taxon>
        <taxon>metagenomes</taxon>
        <taxon>ecological metagenomes</taxon>
    </lineage>
</organism>
<sequence length="287" mass="32121">MAKKPEDLVKGVVQLISLPEIYIRVTQVLEEENHNARQIGDIIGHDPALTARILRIVNSAYYSLASNIELVSRAVSVIGEDDLRNLVLATSAVDTFKRIPNQLIDIDLFWRHSVHTGIISRLLSKHCNILHGERLFVAGMLHDIGKLVLYFKEPELSQQVLMHSADSDGLLFKSEKEIIGFTHADVGAALIDAWKLSDTLREVVAHHHSPLKARKHQIETSIVHIANCVVNAICPDTEPDEHMLDDFPAFERETLQITGLDLKILPGVLEQAWEQAADILDIICPRV</sequence>
<dbReference type="AlphaFoldDB" id="A0A3B0X6I6"/>
<dbReference type="InterPro" id="IPR006675">
    <property type="entry name" value="HDIG_dom"/>
</dbReference>
<dbReference type="PANTHER" id="PTHR33525:SF3">
    <property type="entry name" value="RIBONUCLEASE Y"/>
    <property type="match status" value="1"/>
</dbReference>
<dbReference type="PROSITE" id="PS51833">
    <property type="entry name" value="HDOD"/>
    <property type="match status" value="1"/>
</dbReference>
<protein>
    <recommendedName>
        <fullName evidence="1">HDOD domain-containing protein</fullName>
    </recommendedName>
</protein>
<name>A0A3B0X6I6_9ZZZZ</name>